<accession>A0AAD3CNI6</accession>
<feature type="chain" id="PRO_5042109245" description="Peptidase M11 gametolysin domain-containing protein" evidence="1">
    <location>
        <begin position="18"/>
        <end position="323"/>
    </location>
</feature>
<dbReference type="AlphaFoldDB" id="A0AAD3CNI6"/>
<evidence type="ECO:0000313" key="3">
    <source>
        <dbReference type="EMBL" id="GFH49226.1"/>
    </source>
</evidence>
<proteinExistence type="predicted"/>
<feature type="domain" description="Peptidase M11 gametolysin" evidence="2">
    <location>
        <begin position="181"/>
        <end position="308"/>
    </location>
</feature>
<dbReference type="Pfam" id="PF05548">
    <property type="entry name" value="Peptidase_M11"/>
    <property type="match status" value="1"/>
</dbReference>
<evidence type="ECO:0000313" key="4">
    <source>
        <dbReference type="Proteomes" id="UP001054902"/>
    </source>
</evidence>
<dbReference type="EMBL" id="BLLK01000036">
    <property type="protein sequence ID" value="GFH49226.1"/>
    <property type="molecule type" value="Genomic_DNA"/>
</dbReference>
<feature type="signal peptide" evidence="1">
    <location>
        <begin position="1"/>
        <end position="17"/>
    </location>
</feature>
<evidence type="ECO:0000259" key="2">
    <source>
        <dbReference type="Pfam" id="PF05548"/>
    </source>
</evidence>
<gene>
    <name evidence="3" type="ORF">CTEN210_05702</name>
</gene>
<keyword evidence="4" id="KW-1185">Reference proteome</keyword>
<name>A0AAD3CNI6_9STRA</name>
<dbReference type="InterPro" id="IPR008752">
    <property type="entry name" value="Peptidase_M11"/>
</dbReference>
<sequence length="323" mass="35796">MKFSNAYLVAFLATASGSTNIDDLSDYEMNERKLTRAKSNKCTIQVVDYLEIPGSSMGTDEDLVFECELDEMDGGKSLPIFATEGQKKVFKKLLEDGNLVAAESSLEFGSGNAVFNHEQFYISPLLDVEASIKKGDDKMTNTGRRLDGRRLSVMGDKPMLAVRVIDKNGLAYPHNAATMSDNIFGSGNDQVNLRSQLRDCSHGKLNIVYDGEVWETTVPEVHRAAPGVIEVTIDVDITTSDRYTIHNAVTAAVNTKLGITLPGPFEQVMYILEKCYTGCGWAAYAYINSWMSVYQAQYYYMPGVQVHELGEDLMDRLTLITLV</sequence>
<protein>
    <recommendedName>
        <fullName evidence="2">Peptidase M11 gametolysin domain-containing protein</fullName>
    </recommendedName>
</protein>
<evidence type="ECO:0000256" key="1">
    <source>
        <dbReference type="SAM" id="SignalP"/>
    </source>
</evidence>
<keyword evidence="1" id="KW-0732">Signal</keyword>
<reference evidence="3 4" key="1">
    <citation type="journal article" date="2021" name="Sci. Rep.">
        <title>The genome of the diatom Chaetoceros tenuissimus carries an ancient integrated fragment of an extant virus.</title>
        <authorList>
            <person name="Hongo Y."/>
            <person name="Kimura K."/>
            <person name="Takaki Y."/>
            <person name="Yoshida Y."/>
            <person name="Baba S."/>
            <person name="Kobayashi G."/>
            <person name="Nagasaki K."/>
            <person name="Hano T."/>
            <person name="Tomaru Y."/>
        </authorList>
    </citation>
    <scope>NUCLEOTIDE SEQUENCE [LARGE SCALE GENOMIC DNA]</scope>
    <source>
        <strain evidence="3 4">NIES-3715</strain>
    </source>
</reference>
<comment type="caution">
    <text evidence="3">The sequence shown here is derived from an EMBL/GenBank/DDBJ whole genome shotgun (WGS) entry which is preliminary data.</text>
</comment>
<organism evidence="3 4">
    <name type="scientific">Chaetoceros tenuissimus</name>
    <dbReference type="NCBI Taxonomy" id="426638"/>
    <lineage>
        <taxon>Eukaryota</taxon>
        <taxon>Sar</taxon>
        <taxon>Stramenopiles</taxon>
        <taxon>Ochrophyta</taxon>
        <taxon>Bacillariophyta</taxon>
        <taxon>Coscinodiscophyceae</taxon>
        <taxon>Chaetocerotophycidae</taxon>
        <taxon>Chaetocerotales</taxon>
        <taxon>Chaetocerotaceae</taxon>
        <taxon>Chaetoceros</taxon>
    </lineage>
</organism>
<dbReference type="Proteomes" id="UP001054902">
    <property type="component" value="Unassembled WGS sequence"/>
</dbReference>